<sequence>MISFVLTLRKMLTGVWHAFKEKTFRTLFWLTVFILLSGTLFYHQIEKFTYLDALYYSVMTLTTVGSSDLGPQTSLGKVFTMIYTFSGIGVIFGFIYYVAKGIHTSKSS</sequence>
<dbReference type="Proteomes" id="UP001589818">
    <property type="component" value="Unassembled WGS sequence"/>
</dbReference>
<dbReference type="Pfam" id="PF07885">
    <property type="entry name" value="Ion_trans_2"/>
    <property type="match status" value="1"/>
</dbReference>
<dbReference type="GO" id="GO:0034220">
    <property type="term" value="P:monoatomic ion transmembrane transport"/>
    <property type="evidence" value="ECO:0007669"/>
    <property type="project" value="UniProtKB-KW"/>
</dbReference>
<reference evidence="3 4" key="1">
    <citation type="submission" date="2024-09" db="EMBL/GenBank/DDBJ databases">
        <authorList>
            <person name="Sun Q."/>
            <person name="Mori K."/>
        </authorList>
    </citation>
    <scope>NUCLEOTIDE SEQUENCE [LARGE SCALE GENOMIC DNA]</scope>
    <source>
        <strain evidence="3 4">CCM 4839</strain>
    </source>
</reference>
<keyword evidence="1" id="KW-1133">Transmembrane helix</keyword>
<feature type="domain" description="Potassium channel" evidence="2">
    <location>
        <begin position="30"/>
        <end position="100"/>
    </location>
</feature>
<dbReference type="Gene3D" id="1.10.287.70">
    <property type="match status" value="1"/>
</dbReference>
<feature type="transmembrane region" description="Helical" evidence="1">
    <location>
        <begin position="27"/>
        <end position="45"/>
    </location>
</feature>
<evidence type="ECO:0000259" key="2">
    <source>
        <dbReference type="Pfam" id="PF07885"/>
    </source>
</evidence>
<proteinExistence type="predicted"/>
<dbReference type="RefSeq" id="WP_204821303.1">
    <property type="nucleotide sequence ID" value="NZ_JANHOF010000012.1"/>
</dbReference>
<dbReference type="EMBL" id="JBHLVF010000064">
    <property type="protein sequence ID" value="MFC0396617.1"/>
    <property type="molecule type" value="Genomic_DNA"/>
</dbReference>
<dbReference type="SUPFAM" id="SSF81324">
    <property type="entry name" value="Voltage-gated potassium channels"/>
    <property type="match status" value="1"/>
</dbReference>
<feature type="transmembrane region" description="Helical" evidence="1">
    <location>
        <begin position="78"/>
        <end position="99"/>
    </location>
</feature>
<evidence type="ECO:0000313" key="3">
    <source>
        <dbReference type="EMBL" id="MFC0396617.1"/>
    </source>
</evidence>
<evidence type="ECO:0000313" key="4">
    <source>
        <dbReference type="Proteomes" id="UP001589818"/>
    </source>
</evidence>
<dbReference type="InterPro" id="IPR013099">
    <property type="entry name" value="K_chnl_dom"/>
</dbReference>
<organism evidence="3 4">
    <name type="scientific">Paenibacillus mendelii</name>
    <dbReference type="NCBI Taxonomy" id="206163"/>
    <lineage>
        <taxon>Bacteria</taxon>
        <taxon>Bacillati</taxon>
        <taxon>Bacillota</taxon>
        <taxon>Bacilli</taxon>
        <taxon>Bacillales</taxon>
        <taxon>Paenibacillaceae</taxon>
        <taxon>Paenibacillus</taxon>
    </lineage>
</organism>
<evidence type="ECO:0000256" key="1">
    <source>
        <dbReference type="SAM" id="Phobius"/>
    </source>
</evidence>
<comment type="caution">
    <text evidence="3">The sequence shown here is derived from an EMBL/GenBank/DDBJ whole genome shotgun (WGS) entry which is preliminary data.</text>
</comment>
<accession>A0ABV6JLQ8</accession>
<protein>
    <submittedName>
        <fullName evidence="3">Potassium channel family protein</fullName>
    </submittedName>
</protein>
<gene>
    <name evidence="3" type="ORF">ACFFJ8_35375</name>
</gene>
<keyword evidence="1" id="KW-0812">Transmembrane</keyword>
<keyword evidence="3" id="KW-0407">Ion channel</keyword>
<keyword evidence="3" id="KW-0406">Ion transport</keyword>
<keyword evidence="3" id="KW-0813">Transport</keyword>
<keyword evidence="1" id="KW-0472">Membrane</keyword>
<keyword evidence="4" id="KW-1185">Reference proteome</keyword>
<name>A0ABV6JLQ8_9BACL</name>